<keyword evidence="4 7" id="KW-0812">Transmembrane</keyword>
<feature type="transmembrane region" description="Helical" evidence="7">
    <location>
        <begin position="95"/>
        <end position="113"/>
    </location>
</feature>
<dbReference type="RefSeq" id="WP_210664267.1">
    <property type="nucleotide sequence ID" value="NZ_JAGKSP010000032.1"/>
</dbReference>
<feature type="transmembrane region" description="Helical" evidence="7">
    <location>
        <begin position="323"/>
        <end position="346"/>
    </location>
</feature>
<dbReference type="SUPFAM" id="SSF103473">
    <property type="entry name" value="MFS general substrate transporter"/>
    <property type="match status" value="1"/>
</dbReference>
<keyword evidence="6 7" id="KW-0472">Membrane</keyword>
<dbReference type="PANTHER" id="PTHR43266:SF8">
    <property type="entry name" value="MACROLIDE-EFFLUX PROTEIN"/>
    <property type="match status" value="1"/>
</dbReference>
<keyword evidence="3" id="KW-1003">Cell membrane</keyword>
<sequence length="421" mass="45917">MELPVTNSPSSEPKPSMGSMLRNRFIQAILSAGVFMQIGIWVRNFAVLLFVVEMTDGDALAVSLVSVAEFAPIFVFSFIGGAFADRWKPKRTMVLCDLLSAISIFVILLTLLYGSWQSIFFATFVSAILSQFSQPSSMKLFKLHVPGEQMQAGMALFQTMMAVFMILGPILGTFVFEQLNIYWSMGIVCAMFLVSAAVLTLLPPDRNEEKIDKGTSIWTEMKMGLDYVLHRKALVALGGSFLAAGLGIGVIHTLAVFLITEQLGLPKGNLQWLFAANGAAMLVGGGLSMVFSNKVAPQTLVLWGMLVTGIGVSIMGFSERFWLTLAMEAMIGLFMPALQIGINTLILNKTEETFVGRVNGILTPMFMGAMVVTMSISGFLKDSLTLSWTYQCSAAMFLIGIVFLLPLYRIKDPVPVAVEAQ</sequence>
<proteinExistence type="predicted"/>
<dbReference type="EMBL" id="JAGKSP010000032">
    <property type="protein sequence ID" value="MBP3967144.1"/>
    <property type="molecule type" value="Genomic_DNA"/>
</dbReference>
<feature type="transmembrane region" description="Helical" evidence="7">
    <location>
        <begin position="358"/>
        <end position="376"/>
    </location>
</feature>
<organism evidence="9 10">
    <name type="scientific">Paenibacillus lignilyticus</name>
    <dbReference type="NCBI Taxonomy" id="1172615"/>
    <lineage>
        <taxon>Bacteria</taxon>
        <taxon>Bacillati</taxon>
        <taxon>Bacillota</taxon>
        <taxon>Bacilli</taxon>
        <taxon>Bacillales</taxon>
        <taxon>Paenibacillaceae</taxon>
        <taxon>Paenibacillus</taxon>
    </lineage>
</organism>
<feature type="transmembrane region" description="Helical" evidence="7">
    <location>
        <begin position="181"/>
        <end position="202"/>
    </location>
</feature>
<dbReference type="CDD" id="cd06173">
    <property type="entry name" value="MFS_MefA_like"/>
    <property type="match status" value="1"/>
</dbReference>
<feature type="transmembrane region" description="Helical" evidence="7">
    <location>
        <begin position="153"/>
        <end position="175"/>
    </location>
</feature>
<dbReference type="PANTHER" id="PTHR43266">
    <property type="entry name" value="MACROLIDE-EFFLUX PROTEIN"/>
    <property type="match status" value="1"/>
</dbReference>
<comment type="caution">
    <text evidence="9">The sequence shown here is derived from an EMBL/GenBank/DDBJ whole genome shotgun (WGS) entry which is preliminary data.</text>
</comment>
<evidence type="ECO:0000256" key="4">
    <source>
        <dbReference type="ARBA" id="ARBA00022692"/>
    </source>
</evidence>
<evidence type="ECO:0000313" key="9">
    <source>
        <dbReference type="EMBL" id="MBP3967144.1"/>
    </source>
</evidence>
<dbReference type="InterPro" id="IPR020846">
    <property type="entry name" value="MFS_dom"/>
</dbReference>
<keyword evidence="2" id="KW-0813">Transport</keyword>
<feature type="transmembrane region" description="Helical" evidence="7">
    <location>
        <begin position="25"/>
        <end position="42"/>
    </location>
</feature>
<accession>A0ABS5CMR7</accession>
<dbReference type="InterPro" id="IPR036259">
    <property type="entry name" value="MFS_trans_sf"/>
</dbReference>
<comment type="subcellular location">
    <subcellularLocation>
        <location evidence="1">Cell membrane</location>
        <topology evidence="1">Multi-pass membrane protein</topology>
    </subcellularLocation>
</comment>
<name>A0ABS5CMR7_9BACL</name>
<evidence type="ECO:0000256" key="2">
    <source>
        <dbReference type="ARBA" id="ARBA00022448"/>
    </source>
</evidence>
<feature type="transmembrane region" description="Helical" evidence="7">
    <location>
        <begin position="272"/>
        <end position="291"/>
    </location>
</feature>
<evidence type="ECO:0000256" key="6">
    <source>
        <dbReference type="ARBA" id="ARBA00023136"/>
    </source>
</evidence>
<evidence type="ECO:0000256" key="5">
    <source>
        <dbReference type="ARBA" id="ARBA00022989"/>
    </source>
</evidence>
<dbReference type="Pfam" id="PF07690">
    <property type="entry name" value="MFS_1"/>
    <property type="match status" value="1"/>
</dbReference>
<protein>
    <submittedName>
        <fullName evidence="9">MFS transporter</fullName>
    </submittedName>
</protein>
<dbReference type="Proteomes" id="UP000673394">
    <property type="component" value="Unassembled WGS sequence"/>
</dbReference>
<evidence type="ECO:0000256" key="1">
    <source>
        <dbReference type="ARBA" id="ARBA00004651"/>
    </source>
</evidence>
<feature type="transmembrane region" description="Helical" evidence="7">
    <location>
        <begin position="300"/>
        <end position="317"/>
    </location>
</feature>
<dbReference type="PROSITE" id="PS50850">
    <property type="entry name" value="MFS"/>
    <property type="match status" value="1"/>
</dbReference>
<evidence type="ECO:0000259" key="8">
    <source>
        <dbReference type="PROSITE" id="PS50850"/>
    </source>
</evidence>
<feature type="transmembrane region" description="Helical" evidence="7">
    <location>
        <begin position="388"/>
        <end position="408"/>
    </location>
</feature>
<evidence type="ECO:0000256" key="3">
    <source>
        <dbReference type="ARBA" id="ARBA00022475"/>
    </source>
</evidence>
<reference evidence="9 10" key="1">
    <citation type="submission" date="2021-04" db="EMBL/GenBank/DDBJ databases">
        <title>Paenibacillus sp. DLE-14 whole genome sequence.</title>
        <authorList>
            <person name="Ham Y.J."/>
        </authorList>
    </citation>
    <scope>NUCLEOTIDE SEQUENCE [LARGE SCALE GENOMIC DNA]</scope>
    <source>
        <strain evidence="9 10">DLE-14</strain>
    </source>
</reference>
<feature type="domain" description="Major facilitator superfamily (MFS) profile" evidence="8">
    <location>
        <begin position="233"/>
        <end position="421"/>
    </location>
</feature>
<evidence type="ECO:0000313" key="10">
    <source>
        <dbReference type="Proteomes" id="UP000673394"/>
    </source>
</evidence>
<dbReference type="Gene3D" id="1.20.1250.20">
    <property type="entry name" value="MFS general substrate transporter like domains"/>
    <property type="match status" value="1"/>
</dbReference>
<keyword evidence="10" id="KW-1185">Reference proteome</keyword>
<keyword evidence="5 7" id="KW-1133">Transmembrane helix</keyword>
<feature type="transmembrane region" description="Helical" evidence="7">
    <location>
        <begin position="233"/>
        <end position="260"/>
    </location>
</feature>
<dbReference type="InterPro" id="IPR011701">
    <property type="entry name" value="MFS"/>
</dbReference>
<evidence type="ECO:0000256" key="7">
    <source>
        <dbReference type="SAM" id="Phobius"/>
    </source>
</evidence>
<feature type="transmembrane region" description="Helical" evidence="7">
    <location>
        <begin position="62"/>
        <end position="83"/>
    </location>
</feature>
<gene>
    <name evidence="9" type="ORF">I8J30_31185</name>
</gene>